<accession>A0A1J9RAD5</accession>
<name>A0A1J9RAD5_9EURO</name>
<evidence type="ECO:0000256" key="2">
    <source>
        <dbReference type="SAM" id="MobiDB-lite"/>
    </source>
</evidence>
<feature type="region of interest" description="Disordered" evidence="2">
    <location>
        <begin position="396"/>
        <end position="418"/>
    </location>
</feature>
<dbReference type="AlphaFoldDB" id="A0A1J9RAD5"/>
<dbReference type="VEuPathDB" id="FungiDB:ACJ73_04005"/>
<dbReference type="EMBL" id="LGTZ01000521">
    <property type="protein sequence ID" value="OJD24629.1"/>
    <property type="molecule type" value="Genomic_DNA"/>
</dbReference>
<protein>
    <submittedName>
        <fullName evidence="3">Uncharacterized protein</fullName>
    </submittedName>
</protein>
<keyword evidence="4" id="KW-1185">Reference proteome</keyword>
<evidence type="ECO:0000313" key="3">
    <source>
        <dbReference type="EMBL" id="OJD24629.1"/>
    </source>
</evidence>
<dbReference type="OrthoDB" id="4172309at2759"/>
<reference evidence="3 4" key="1">
    <citation type="submission" date="2015-08" db="EMBL/GenBank/DDBJ databases">
        <title>Emmonsia species relationships and genome sequence.</title>
        <authorList>
            <person name="Cuomo C.A."/>
            <person name="Schwartz I.S."/>
            <person name="Kenyon C."/>
            <person name="De Hoog G.S."/>
            <person name="Govender N.P."/>
            <person name="Botha A."/>
            <person name="Moreno L."/>
            <person name="De Vries M."/>
            <person name="Munoz J.F."/>
            <person name="Stielow J.B."/>
        </authorList>
    </citation>
    <scope>NUCLEOTIDE SEQUENCE [LARGE SCALE GENOMIC DNA]</scope>
    <source>
        <strain evidence="3 4">EI222</strain>
    </source>
</reference>
<proteinExistence type="predicted"/>
<keyword evidence="1" id="KW-0175">Coiled coil</keyword>
<feature type="compositionally biased region" description="Basic and acidic residues" evidence="2">
    <location>
        <begin position="209"/>
        <end position="221"/>
    </location>
</feature>
<sequence length="471" mass="52514">MADPPGTPRPGASGSAHAGLFLDVKLERDTAVNLYNPFQMVDDVFHGKPSPVGNANRVAVSDNADLSLQVITQQQADAPADNSVKGKIGRVDIKSEGFNQPPLVIPPRYMHEDSSIGNLEHGVAEGLQFLGPLKSLLQKYSRQPENKWLKQIEELEKRAVPARVIIGVVLSELQAQETVEFSEDDPILFYTKLQKYVNSTTRTRRKRMKGESKANDRKDFSGALGGEKESMKFWLLIRVVRLYVKAPVLATGAVIVDLPGMQDANAARAAVASRYIEQCSSVWIVAPITRAVDDKTAKTLLSKNFQRQIQMDGALSAPFSTPDIPEISITRLEEQLRALKEERTELVISIDELCEETATLGCDLDLLKGTNGSPKRNRVTDFNPLPLKQEFGRYRENDNTEYGPDYSNMGIDSRQTEDSKQDILGMRCILERNHTVKAQIRQDLVDGIRQLDEADAEEESFDPSVDLRDYD</sequence>
<evidence type="ECO:0000256" key="1">
    <source>
        <dbReference type="SAM" id="Coils"/>
    </source>
</evidence>
<dbReference type="PANTHER" id="PTHR36681:SF3">
    <property type="entry name" value="NUCLEAR GTPASE, GERMINAL CENTER-ASSOCIATED, TANDEM DUPLICATE 3"/>
    <property type="match status" value="1"/>
</dbReference>
<dbReference type="Proteomes" id="UP000242791">
    <property type="component" value="Unassembled WGS sequence"/>
</dbReference>
<organism evidence="3 4">
    <name type="scientific">Blastomyces percursus</name>
    <dbReference type="NCBI Taxonomy" id="1658174"/>
    <lineage>
        <taxon>Eukaryota</taxon>
        <taxon>Fungi</taxon>
        <taxon>Dikarya</taxon>
        <taxon>Ascomycota</taxon>
        <taxon>Pezizomycotina</taxon>
        <taxon>Eurotiomycetes</taxon>
        <taxon>Eurotiomycetidae</taxon>
        <taxon>Onygenales</taxon>
        <taxon>Ajellomycetaceae</taxon>
        <taxon>Blastomyces</taxon>
    </lineage>
</organism>
<feature type="region of interest" description="Disordered" evidence="2">
    <location>
        <begin position="201"/>
        <end position="221"/>
    </location>
</feature>
<dbReference type="PANTHER" id="PTHR36681">
    <property type="entry name" value="NUCLEAR GTPASE, GERMINAL CENTER-ASSOCIATED, TANDEM DUPLICATE 3"/>
    <property type="match status" value="1"/>
</dbReference>
<feature type="coiled-coil region" evidence="1">
    <location>
        <begin position="329"/>
        <end position="356"/>
    </location>
</feature>
<dbReference type="STRING" id="1658174.A0A1J9RAD5"/>
<gene>
    <name evidence="3" type="ORF">ACJ73_04005</name>
</gene>
<comment type="caution">
    <text evidence="3">The sequence shown here is derived from an EMBL/GenBank/DDBJ whole genome shotgun (WGS) entry which is preliminary data.</text>
</comment>
<evidence type="ECO:0000313" key="4">
    <source>
        <dbReference type="Proteomes" id="UP000242791"/>
    </source>
</evidence>